<dbReference type="STRING" id="1278819.BHE19_07610"/>
<dbReference type="InterPro" id="IPR011042">
    <property type="entry name" value="6-blade_b-propeller_TolB-like"/>
</dbReference>
<dbReference type="Proteomes" id="UP000198319">
    <property type="component" value="Unassembled WGS sequence"/>
</dbReference>
<dbReference type="PROSITE" id="PS51123">
    <property type="entry name" value="OMPA_2"/>
    <property type="match status" value="1"/>
</dbReference>
<feature type="domain" description="OmpA-like" evidence="6">
    <location>
        <begin position="612"/>
        <end position="733"/>
    </location>
</feature>
<evidence type="ECO:0000256" key="4">
    <source>
        <dbReference type="PROSITE-ProRule" id="PRU00473"/>
    </source>
</evidence>
<evidence type="ECO:0000256" key="5">
    <source>
        <dbReference type="SAM" id="MobiDB-lite"/>
    </source>
</evidence>
<proteinExistence type="predicted"/>
<dbReference type="InterPro" id="IPR006664">
    <property type="entry name" value="OMP_bac"/>
</dbReference>
<dbReference type="OrthoDB" id="9809364at2"/>
<dbReference type="Gene3D" id="1.25.40.10">
    <property type="entry name" value="Tetratricopeptide repeat domain"/>
    <property type="match status" value="1"/>
</dbReference>
<keyword evidence="10" id="KW-1185">Reference proteome</keyword>
<feature type="region of interest" description="Disordered" evidence="5">
    <location>
        <begin position="539"/>
        <end position="563"/>
    </location>
</feature>
<dbReference type="EMBL" id="MUHG01000023">
    <property type="protein sequence ID" value="OXB18350.1"/>
    <property type="molecule type" value="Genomic_DNA"/>
</dbReference>
<evidence type="ECO:0000313" key="7">
    <source>
        <dbReference type="EMBL" id="OHT45691.1"/>
    </source>
</evidence>
<sequence>MINRQDSFKMKNRKKLLVIVFVFLIQFIQAQDFELARAKRFFDKTHYAEAITLYEKLAENKPSQEVIRNLADSYFYTNDLIKAQRYYRLLIQNYGNGLDRNYYFRYAQTLKASNSYDDANAALKEYYSKSNDSDAVSNFEKELKTLENVSAIGKRYELKNLAINTPNSEFGAVKYNENLVFAGVKLKPGLLDKKFKWDNETYLNLVSIPLKNSNSADSIVHYFAKELKSGMHEANAVFTKDGKTIYFTRNNSKNKSKKTNEQKISNLQIFKAELVEGKWKNVTSLPFNSSEYSVEHPALSPDEKVLYFASDMPGTLGSFDIYSVNINKGAFDTPRNLGPTINTDKREQFPFVSTDQKLYFSSDGHLGYGSLDVFVSDIKGNEYSKPVNVGQPLNSNGDDFSFNIDADTKEGYFASNREGGKGSDDIYQIKEIKDLIVEDCKQFITGVITDVDTKLPLENATVILQNSDQKVLNTTITTTDGKFSFTVDCESSFIVLSSKEKYTSESRIISSGKTRNASHDASMALRSLEVIKQEELQTAEKKRQEEQQLAEKKRQEEEIDTKRRKEREALAAIALKEADKKAKADEIIAKDIRKKEKTAQILAQEKDVVKDNKGRLIIKTDPIYFDYNLWYIRKESKVVLGRVVELMKKYPDMVIEIGSHTDSRGNEKFNANLSQKRANSTRDFIIESGINAKRVTAKGYGESVPIVKCNPDEACSEEEHELNRRSEFVIKDL</sequence>
<reference evidence="8 10" key="3">
    <citation type="submission" date="2016-11" db="EMBL/GenBank/DDBJ databases">
        <title>Whole genomes of Flavobacteriaceae.</title>
        <authorList>
            <person name="Stine C."/>
            <person name="Li C."/>
            <person name="Tadesse D."/>
        </authorList>
    </citation>
    <scope>NUCLEOTIDE SEQUENCE [LARGE SCALE GENOMIC DNA]</scope>
    <source>
        <strain evidence="8 10">ATCC BAA-2541</strain>
    </source>
</reference>
<dbReference type="InterPro" id="IPR006665">
    <property type="entry name" value="OmpA-like"/>
</dbReference>
<evidence type="ECO:0000259" key="6">
    <source>
        <dbReference type="PROSITE" id="PS51123"/>
    </source>
</evidence>
<dbReference type="SUPFAM" id="SSF48452">
    <property type="entry name" value="TPR-like"/>
    <property type="match status" value="1"/>
</dbReference>
<dbReference type="InterPro" id="IPR011659">
    <property type="entry name" value="WD40"/>
</dbReference>
<keyword evidence="7" id="KW-0969">Cilium</keyword>
<evidence type="ECO:0000313" key="9">
    <source>
        <dbReference type="Proteomes" id="UP000180252"/>
    </source>
</evidence>
<dbReference type="Pfam" id="PF00691">
    <property type="entry name" value="OmpA"/>
    <property type="match status" value="1"/>
</dbReference>
<reference evidence="7" key="1">
    <citation type="submission" date="2016-09" db="EMBL/GenBank/DDBJ databases">
        <authorList>
            <person name="Capua I."/>
            <person name="De Benedictis P."/>
            <person name="Joannis T."/>
            <person name="Lombin L.H."/>
            <person name="Cattoli G."/>
        </authorList>
    </citation>
    <scope>NUCLEOTIDE SEQUENCE [LARGE SCALE GENOMIC DNA]</scope>
    <source>
        <strain evidence="7">MSU</strain>
    </source>
</reference>
<dbReference type="PANTHER" id="PTHR30329:SF21">
    <property type="entry name" value="LIPOPROTEIN YIAD-RELATED"/>
    <property type="match status" value="1"/>
</dbReference>
<dbReference type="Pfam" id="PF07676">
    <property type="entry name" value="PD40"/>
    <property type="match status" value="4"/>
</dbReference>
<evidence type="ECO:0000256" key="3">
    <source>
        <dbReference type="ARBA" id="ARBA00023237"/>
    </source>
</evidence>
<keyword evidence="2 4" id="KW-0472">Membrane</keyword>
<comment type="caution">
    <text evidence="7">The sequence shown here is derived from an EMBL/GenBank/DDBJ whole genome shotgun (WGS) entry which is preliminary data.</text>
</comment>
<dbReference type="CDD" id="cd07185">
    <property type="entry name" value="OmpA_C-like"/>
    <property type="match status" value="1"/>
</dbReference>
<accession>A0A1S1J7X7</accession>
<organism evidence="7 9">
    <name type="scientific">Flavobacterium tructae</name>
    <dbReference type="NCBI Taxonomy" id="1114873"/>
    <lineage>
        <taxon>Bacteria</taxon>
        <taxon>Pseudomonadati</taxon>
        <taxon>Bacteroidota</taxon>
        <taxon>Flavobacteriia</taxon>
        <taxon>Flavobacteriales</taxon>
        <taxon>Flavobacteriaceae</taxon>
        <taxon>Flavobacterium</taxon>
    </lineage>
</organism>
<dbReference type="InterPro" id="IPR036737">
    <property type="entry name" value="OmpA-like_sf"/>
</dbReference>
<keyword evidence="7" id="KW-0282">Flagellum</keyword>
<dbReference type="SUPFAM" id="SSF49464">
    <property type="entry name" value="Carboxypeptidase regulatory domain-like"/>
    <property type="match status" value="1"/>
</dbReference>
<dbReference type="InterPro" id="IPR011990">
    <property type="entry name" value="TPR-like_helical_dom_sf"/>
</dbReference>
<dbReference type="Gene3D" id="2.60.40.1120">
    <property type="entry name" value="Carboxypeptidase-like, regulatory domain"/>
    <property type="match status" value="1"/>
</dbReference>
<evidence type="ECO:0000256" key="2">
    <source>
        <dbReference type="ARBA" id="ARBA00023136"/>
    </source>
</evidence>
<comment type="subcellular location">
    <subcellularLocation>
        <location evidence="1">Cell outer membrane</location>
    </subcellularLocation>
</comment>
<dbReference type="SUPFAM" id="SSF103088">
    <property type="entry name" value="OmpA-like"/>
    <property type="match status" value="1"/>
</dbReference>
<dbReference type="PRINTS" id="PR01021">
    <property type="entry name" value="OMPADOMAIN"/>
</dbReference>
<dbReference type="Proteomes" id="UP000180252">
    <property type="component" value="Unassembled WGS sequence"/>
</dbReference>
<dbReference type="SUPFAM" id="SSF82171">
    <property type="entry name" value="DPP6 N-terminal domain-like"/>
    <property type="match status" value="1"/>
</dbReference>
<dbReference type="AlphaFoldDB" id="A0A1S1J7X7"/>
<dbReference type="Gene3D" id="3.30.1330.60">
    <property type="entry name" value="OmpA-like domain"/>
    <property type="match status" value="1"/>
</dbReference>
<dbReference type="Gene3D" id="2.120.10.30">
    <property type="entry name" value="TolB, C-terminal domain"/>
    <property type="match status" value="1"/>
</dbReference>
<evidence type="ECO:0000313" key="10">
    <source>
        <dbReference type="Proteomes" id="UP000198319"/>
    </source>
</evidence>
<dbReference type="InterPro" id="IPR008969">
    <property type="entry name" value="CarboxyPept-like_regulatory"/>
</dbReference>
<keyword evidence="7" id="KW-0966">Cell projection</keyword>
<keyword evidence="3" id="KW-0998">Cell outer membrane</keyword>
<protein>
    <submittedName>
        <fullName evidence="7">Flagellar motor protein MotB</fullName>
    </submittedName>
</protein>
<dbReference type="InterPro" id="IPR050330">
    <property type="entry name" value="Bact_OuterMem_StrucFunc"/>
</dbReference>
<dbReference type="PANTHER" id="PTHR30329">
    <property type="entry name" value="STATOR ELEMENT OF FLAGELLAR MOTOR COMPLEX"/>
    <property type="match status" value="1"/>
</dbReference>
<dbReference type="EMBL" id="MIKE01000022">
    <property type="protein sequence ID" value="OHT45691.1"/>
    <property type="molecule type" value="Genomic_DNA"/>
</dbReference>
<reference evidence="9" key="2">
    <citation type="submission" date="2016-09" db="EMBL/GenBank/DDBJ databases">
        <authorList>
            <person name="Chen S."/>
            <person name="Walker E."/>
        </authorList>
    </citation>
    <scope>NUCLEOTIDE SEQUENCE [LARGE SCALE GENOMIC DNA]</scope>
    <source>
        <strain evidence="9">MSU</strain>
    </source>
</reference>
<evidence type="ECO:0000313" key="8">
    <source>
        <dbReference type="EMBL" id="OXB18350.1"/>
    </source>
</evidence>
<gene>
    <name evidence="8" type="ORF">B0A71_15635</name>
    <name evidence="7" type="ORF">BHE19_07610</name>
</gene>
<evidence type="ECO:0000256" key="1">
    <source>
        <dbReference type="ARBA" id="ARBA00004442"/>
    </source>
</evidence>
<dbReference type="GO" id="GO:0009279">
    <property type="term" value="C:cell outer membrane"/>
    <property type="evidence" value="ECO:0007669"/>
    <property type="project" value="UniProtKB-SubCell"/>
</dbReference>
<name>A0A1S1J7X7_9FLAO</name>